<dbReference type="RefSeq" id="WP_056997091.1">
    <property type="nucleotide sequence ID" value="NZ_AYYR01000071.1"/>
</dbReference>
<evidence type="ECO:0000256" key="1">
    <source>
        <dbReference type="SAM" id="SignalP"/>
    </source>
</evidence>
<protein>
    <submittedName>
        <fullName evidence="2">S-layer protein</fullName>
    </submittedName>
</protein>
<dbReference type="EMBL" id="AYYR01000071">
    <property type="protein sequence ID" value="KRM74753.1"/>
    <property type="molecule type" value="Genomic_DNA"/>
</dbReference>
<proteinExistence type="predicted"/>
<evidence type="ECO:0000313" key="2">
    <source>
        <dbReference type="EMBL" id="KRM74753.1"/>
    </source>
</evidence>
<keyword evidence="1" id="KW-0732">Signal</keyword>
<dbReference type="Proteomes" id="UP000051845">
    <property type="component" value="Unassembled WGS sequence"/>
</dbReference>
<sequence>MKSGLKKSLYFGLAAVSVLATAGFATKADAASYAKVTSNSLLKTDATTRNVAPNGTNALYTKAGTLKGAKLVATKTTMANLAKSKSSKNYFRAYQVAKTNRGSVYYKIVSFDGKYRGWIYGGKSTTAFGGGIASANTTKTATTPTTTTGYTIKNVKSNTIWNNPVYTQYKASKINMSAYKSTDTFTVSAAETKTREGSLYYKVTDDQTPSITGWIYAKGLAQDTNSVTVNYVDIATTKSVGTLNLPFSTYASSATAASTNLTSGTAFTAILKGIPTGYVANDTDNNSSASFANLTDAAAAKSGSTVNFYVKSSSTATDKTQSISFNLRYASDKQTPITNATIQAALSTVGKEAQYQIATGTSITNTQVLNILKAANADSFTFTGKDNNQYVATYSSFDADPAGTGANVQLQVNAYYTVTAVK</sequence>
<reference evidence="2 3" key="1">
    <citation type="journal article" date="2015" name="Genome Announc.">
        <title>Expanding the biotechnology potential of lactobacilli through comparative genomics of 213 strains and associated genera.</title>
        <authorList>
            <person name="Sun Z."/>
            <person name="Harris H.M."/>
            <person name="McCann A."/>
            <person name="Guo C."/>
            <person name="Argimon S."/>
            <person name="Zhang W."/>
            <person name="Yang X."/>
            <person name="Jeffery I.B."/>
            <person name="Cooney J.C."/>
            <person name="Kagawa T.F."/>
            <person name="Liu W."/>
            <person name="Song Y."/>
            <person name="Salvetti E."/>
            <person name="Wrobel A."/>
            <person name="Rasinkangas P."/>
            <person name="Parkhill J."/>
            <person name="Rea M.C."/>
            <person name="O'Sullivan O."/>
            <person name="Ritari J."/>
            <person name="Douillard F.P."/>
            <person name="Paul Ross R."/>
            <person name="Yang R."/>
            <person name="Briner A.E."/>
            <person name="Felis G.E."/>
            <person name="de Vos W.M."/>
            <person name="Barrangou R."/>
            <person name="Klaenhammer T.R."/>
            <person name="Caufield P.W."/>
            <person name="Cui Y."/>
            <person name="Zhang H."/>
            <person name="O'Toole P.W."/>
        </authorList>
    </citation>
    <scope>NUCLEOTIDE SEQUENCE [LARGE SCALE GENOMIC DNA]</scope>
    <source>
        <strain evidence="2 3">DSM 20515</strain>
    </source>
</reference>
<name>A0A0R2B5X0_SECCO</name>
<gene>
    <name evidence="2" type="ORF">FC82_GL003193</name>
</gene>
<dbReference type="AlphaFoldDB" id="A0A0R2B5X0"/>
<accession>A0A0R2B5X0</accession>
<feature type="chain" id="PRO_5039112978" evidence="1">
    <location>
        <begin position="23"/>
        <end position="422"/>
    </location>
</feature>
<comment type="caution">
    <text evidence="2">The sequence shown here is derived from an EMBL/GenBank/DDBJ whole genome shotgun (WGS) entry which is preliminary data.</text>
</comment>
<organism evidence="2 3">
    <name type="scientific">Secundilactobacillus collinoides DSM 20515 = JCM 1123</name>
    <dbReference type="NCBI Taxonomy" id="1423733"/>
    <lineage>
        <taxon>Bacteria</taxon>
        <taxon>Bacillati</taxon>
        <taxon>Bacillota</taxon>
        <taxon>Bacilli</taxon>
        <taxon>Lactobacillales</taxon>
        <taxon>Lactobacillaceae</taxon>
        <taxon>Secundilactobacillus</taxon>
    </lineage>
</organism>
<feature type="signal peptide" evidence="1">
    <location>
        <begin position="1"/>
        <end position="22"/>
    </location>
</feature>
<dbReference type="PATRIC" id="fig|1423733.4.peg.3317"/>
<evidence type="ECO:0000313" key="3">
    <source>
        <dbReference type="Proteomes" id="UP000051845"/>
    </source>
</evidence>